<organism evidence="4 5">
    <name type="scientific">Dysgonomonas alginatilytica</name>
    <dbReference type="NCBI Taxonomy" id="1605892"/>
    <lineage>
        <taxon>Bacteria</taxon>
        <taxon>Pseudomonadati</taxon>
        <taxon>Bacteroidota</taxon>
        <taxon>Bacteroidia</taxon>
        <taxon>Bacteroidales</taxon>
        <taxon>Dysgonomonadaceae</taxon>
        <taxon>Dysgonomonas</taxon>
    </lineage>
</organism>
<sequence length="261" mass="29773">MEQRIYQIDAFTDKVFSGNPAAVCPLNKWLSDSVMQKIAMENNLAETVFYVKQDNHYEIRWFTPSVEVDLCGHATLAAAFVLFNYESYKENIIHFYSPRSGNLTVAKQGELLTLNFPTDVFESIPLTNELTDVFNITPEFAFRGKTDYLLVFTNEEQIKQLIPRFDRISKLDGRGVIVTAKGDEVDFVSRFFAPQSGIAEDPVTGSAHTTLTPYWSDILGKDELTAIQLSERRGYLKCKYLNDRVEISGQARMYLKGEIYL</sequence>
<dbReference type="PIRSF" id="PIRSF016184">
    <property type="entry name" value="PhzC_PhzF"/>
    <property type="match status" value="1"/>
</dbReference>
<reference evidence="4 5" key="1">
    <citation type="submission" date="2018-03" db="EMBL/GenBank/DDBJ databases">
        <title>Genomic Encyclopedia of Archaeal and Bacterial Type Strains, Phase II (KMG-II): from individual species to whole genera.</title>
        <authorList>
            <person name="Goeker M."/>
        </authorList>
    </citation>
    <scope>NUCLEOTIDE SEQUENCE [LARGE SCALE GENOMIC DNA]</scope>
    <source>
        <strain evidence="4 5">DSM 100214</strain>
    </source>
</reference>
<dbReference type="NCBIfam" id="TIGR00654">
    <property type="entry name" value="PhzF_family"/>
    <property type="match status" value="1"/>
</dbReference>
<protein>
    <submittedName>
        <fullName evidence="4">PhzF family phenazine biosynthesis protein</fullName>
    </submittedName>
</protein>
<evidence type="ECO:0000313" key="4">
    <source>
        <dbReference type="EMBL" id="PXV66348.1"/>
    </source>
</evidence>
<evidence type="ECO:0000256" key="3">
    <source>
        <dbReference type="PIRSR" id="PIRSR016184-1"/>
    </source>
</evidence>
<dbReference type="Gene3D" id="3.10.310.10">
    <property type="entry name" value="Diaminopimelate Epimerase, Chain A, domain 1"/>
    <property type="match status" value="2"/>
</dbReference>
<dbReference type="PANTHER" id="PTHR13774">
    <property type="entry name" value="PHENAZINE BIOSYNTHESIS PROTEIN"/>
    <property type="match status" value="1"/>
</dbReference>
<comment type="similarity">
    <text evidence="1">Belongs to the PhzF family.</text>
</comment>
<dbReference type="PANTHER" id="PTHR13774:SF17">
    <property type="entry name" value="PHENAZINE BIOSYNTHESIS-LIKE DOMAIN-CONTAINING PROTEIN"/>
    <property type="match status" value="1"/>
</dbReference>
<evidence type="ECO:0000256" key="2">
    <source>
        <dbReference type="ARBA" id="ARBA00023235"/>
    </source>
</evidence>
<dbReference type="Proteomes" id="UP000247973">
    <property type="component" value="Unassembled WGS sequence"/>
</dbReference>
<dbReference type="EMBL" id="QICL01000005">
    <property type="protein sequence ID" value="PXV66348.1"/>
    <property type="molecule type" value="Genomic_DNA"/>
</dbReference>
<accession>A0A2V3PQM9</accession>
<evidence type="ECO:0000313" key="5">
    <source>
        <dbReference type="Proteomes" id="UP000247973"/>
    </source>
</evidence>
<dbReference type="Pfam" id="PF02567">
    <property type="entry name" value="PhzC-PhzF"/>
    <property type="match status" value="1"/>
</dbReference>
<dbReference type="SUPFAM" id="SSF54506">
    <property type="entry name" value="Diaminopimelate epimerase-like"/>
    <property type="match status" value="1"/>
</dbReference>
<gene>
    <name evidence="4" type="ORF">CLV62_10599</name>
</gene>
<proteinExistence type="inferred from homology"/>
<dbReference type="RefSeq" id="WP_110310005.1">
    <property type="nucleotide sequence ID" value="NZ_QICL01000005.1"/>
</dbReference>
<dbReference type="OrthoDB" id="9788221at2"/>
<evidence type="ECO:0000256" key="1">
    <source>
        <dbReference type="ARBA" id="ARBA00008270"/>
    </source>
</evidence>
<keyword evidence="2" id="KW-0413">Isomerase</keyword>
<comment type="caution">
    <text evidence="4">The sequence shown here is derived from an EMBL/GenBank/DDBJ whole genome shotgun (WGS) entry which is preliminary data.</text>
</comment>
<keyword evidence="5" id="KW-1185">Reference proteome</keyword>
<dbReference type="InterPro" id="IPR003719">
    <property type="entry name" value="Phenazine_PhzF-like"/>
</dbReference>
<name>A0A2V3PQM9_9BACT</name>
<dbReference type="GO" id="GO:0016853">
    <property type="term" value="F:isomerase activity"/>
    <property type="evidence" value="ECO:0007669"/>
    <property type="project" value="UniProtKB-KW"/>
</dbReference>
<dbReference type="GO" id="GO:0005737">
    <property type="term" value="C:cytoplasm"/>
    <property type="evidence" value="ECO:0007669"/>
    <property type="project" value="TreeGrafter"/>
</dbReference>
<feature type="active site" evidence="3">
    <location>
        <position position="46"/>
    </location>
</feature>
<dbReference type="AlphaFoldDB" id="A0A2V3PQM9"/>